<dbReference type="PANTHER" id="PTHR13734">
    <property type="entry name" value="TRNA-NUCLEOTIDYLTRANSFERASE"/>
    <property type="match status" value="1"/>
</dbReference>
<dbReference type="GO" id="GO:0000166">
    <property type="term" value="F:nucleotide binding"/>
    <property type="evidence" value="ECO:0007669"/>
    <property type="project" value="UniProtKB-KW"/>
</dbReference>
<comment type="similarity">
    <text evidence="1 5">Belongs to the tRNA nucleotidyltransferase/poly(A) polymerase family.</text>
</comment>
<keyword evidence="2 5" id="KW-0808">Transferase</keyword>
<feature type="domain" description="tRNA nucleotidyltransferase/poly(A) polymerase RNA and SrmB- binding" evidence="7">
    <location>
        <begin position="201"/>
        <end position="260"/>
    </location>
</feature>
<dbReference type="SUPFAM" id="SSF81301">
    <property type="entry name" value="Nucleotidyltransferase"/>
    <property type="match status" value="1"/>
</dbReference>
<dbReference type="GO" id="GO:0003723">
    <property type="term" value="F:RNA binding"/>
    <property type="evidence" value="ECO:0007669"/>
    <property type="project" value="UniProtKB-KW"/>
</dbReference>
<dbReference type="AlphaFoldDB" id="A0A1Y1S9K4"/>
<dbReference type="InterPro" id="IPR002646">
    <property type="entry name" value="PolA_pol_head_dom"/>
</dbReference>
<evidence type="ECO:0000313" key="8">
    <source>
        <dbReference type="EMBL" id="ORD95160.1"/>
    </source>
</evidence>
<protein>
    <submittedName>
        <fullName evidence="8">tRNA adenylylTrase</fullName>
    </submittedName>
</protein>
<dbReference type="Proteomes" id="UP000192639">
    <property type="component" value="Unassembled WGS sequence"/>
</dbReference>
<evidence type="ECO:0000256" key="4">
    <source>
        <dbReference type="ARBA" id="ARBA00022884"/>
    </source>
</evidence>
<dbReference type="Pfam" id="PF01743">
    <property type="entry name" value="PolyA_pol"/>
    <property type="match status" value="1"/>
</dbReference>
<dbReference type="GO" id="GO:0052927">
    <property type="term" value="F:CC tRNA cytidylyltransferase activity"/>
    <property type="evidence" value="ECO:0007669"/>
    <property type="project" value="TreeGrafter"/>
</dbReference>
<organism evidence="8 9">
    <name type="scientific">Enterospora canceri</name>
    <dbReference type="NCBI Taxonomy" id="1081671"/>
    <lineage>
        <taxon>Eukaryota</taxon>
        <taxon>Fungi</taxon>
        <taxon>Fungi incertae sedis</taxon>
        <taxon>Microsporidia</taxon>
        <taxon>Enterocytozoonidae</taxon>
        <taxon>Enterospora</taxon>
    </lineage>
</organism>
<evidence type="ECO:0000256" key="5">
    <source>
        <dbReference type="RuleBase" id="RU003953"/>
    </source>
</evidence>
<keyword evidence="3" id="KW-0547">Nucleotide-binding</keyword>
<evidence type="ECO:0000259" key="6">
    <source>
        <dbReference type="Pfam" id="PF01743"/>
    </source>
</evidence>
<keyword evidence="4 5" id="KW-0694">RNA-binding</keyword>
<evidence type="ECO:0000256" key="1">
    <source>
        <dbReference type="ARBA" id="ARBA00007265"/>
    </source>
</evidence>
<name>A0A1Y1S9K4_9MICR</name>
<dbReference type="InterPro" id="IPR032828">
    <property type="entry name" value="PolyA_RNA-bd"/>
</dbReference>
<dbReference type="VEuPathDB" id="MicrosporidiaDB:ECANGB1_2488"/>
<evidence type="ECO:0000256" key="3">
    <source>
        <dbReference type="ARBA" id="ARBA00022741"/>
    </source>
</evidence>
<dbReference type="CDD" id="cd05398">
    <property type="entry name" value="NT_ClassII-CCAase"/>
    <property type="match status" value="1"/>
</dbReference>
<comment type="caution">
    <text evidence="8">The sequence shown here is derived from an EMBL/GenBank/DDBJ whole genome shotgun (WGS) entry which is preliminary data.</text>
</comment>
<dbReference type="OrthoDB" id="445712at2759"/>
<dbReference type="Pfam" id="PF12627">
    <property type="entry name" value="PolyA_pol_RNAbd"/>
    <property type="match status" value="1"/>
</dbReference>
<dbReference type="PANTHER" id="PTHR13734:SF5">
    <property type="entry name" value="CCA TRNA NUCLEOTIDYLTRANSFERASE, MITOCHONDRIAL"/>
    <property type="match status" value="1"/>
</dbReference>
<sequence>MINLYFVYGGLFMFELDEKERLILGLVEEYARTLVPKTVPRVAGGWVRDKLIGIASHDIDIALDTISGEKFVKGLIQYNSLSVKIGKIEANPDKSKHLETIVVNLHGLDVDFVHLRNEKYTESRIPTITVGTPEEDAFRRDITVNALFYNIYTKEIEDFTGRGLNDLKNKIIDTPLDPMKTLLDDPLRILRVFRFHAKLNFTISDRFYQSIKNQNIKDAFRTKVSAERVWAELQKMFSYDNGCSGLLDICKHNFIDPIFKIKADDDIYNDAIRFYGRIKSYLDKNVTFLTTDSKMILKLYIVLHRTIRKYENKAFYNYTILRDALKAPNIICKAINVIESNYQAYMDNMSEDSLIDCLLDSGFHWRIIVVIAYGAGKLKNVADIIEKVDAKELEEKALKSKFKVDGNDLKGLVENKSEIKNLLRKCRVTEIKYPNLTKDEIIGRIMKS</sequence>
<evidence type="ECO:0000313" key="9">
    <source>
        <dbReference type="Proteomes" id="UP000192639"/>
    </source>
</evidence>
<dbReference type="GO" id="GO:0052929">
    <property type="term" value="F:ATP:3'-cytidine-cytidine-tRNA adenylyltransferase activity"/>
    <property type="evidence" value="ECO:0007669"/>
    <property type="project" value="TreeGrafter"/>
</dbReference>
<dbReference type="EMBL" id="LWDP01000001">
    <property type="protein sequence ID" value="ORD95160.1"/>
    <property type="molecule type" value="Genomic_DNA"/>
</dbReference>
<dbReference type="SUPFAM" id="SSF81891">
    <property type="entry name" value="Poly A polymerase C-terminal region-like"/>
    <property type="match status" value="1"/>
</dbReference>
<dbReference type="Gene3D" id="1.10.3090.10">
    <property type="entry name" value="cca-adding enzyme, domain 2"/>
    <property type="match status" value="1"/>
</dbReference>
<gene>
    <name evidence="8" type="ORF">ECANGB1_2488</name>
</gene>
<keyword evidence="9" id="KW-1185">Reference proteome</keyword>
<dbReference type="InterPro" id="IPR043519">
    <property type="entry name" value="NT_sf"/>
</dbReference>
<dbReference type="Gene3D" id="3.30.460.10">
    <property type="entry name" value="Beta Polymerase, domain 2"/>
    <property type="match status" value="1"/>
</dbReference>
<reference evidence="8 9" key="1">
    <citation type="journal article" date="2017" name="Environ. Microbiol.">
        <title>Decay of the glycolytic pathway and adaptation to intranuclear parasitism within Enterocytozoonidae microsporidia.</title>
        <authorList>
            <person name="Wiredu Boakye D."/>
            <person name="Jaroenlak P."/>
            <person name="Prachumwat A."/>
            <person name="Williams T.A."/>
            <person name="Bateman K.S."/>
            <person name="Itsathitphaisarn O."/>
            <person name="Sritunyalucksana K."/>
            <person name="Paszkiewicz K.H."/>
            <person name="Moore K.A."/>
            <person name="Stentiford G.D."/>
            <person name="Williams B.A."/>
        </authorList>
    </citation>
    <scope>NUCLEOTIDE SEQUENCE [LARGE SCALE GENOMIC DNA]</scope>
    <source>
        <strain evidence="8 9">GB1</strain>
    </source>
</reference>
<proteinExistence type="inferred from homology"/>
<dbReference type="GO" id="GO:0001680">
    <property type="term" value="P:tRNA 3'-terminal CCA addition"/>
    <property type="evidence" value="ECO:0007669"/>
    <property type="project" value="TreeGrafter"/>
</dbReference>
<accession>A0A1Y1S9K4</accession>
<feature type="domain" description="Poly A polymerase head" evidence="6">
    <location>
        <begin position="41"/>
        <end position="172"/>
    </location>
</feature>
<evidence type="ECO:0000256" key="2">
    <source>
        <dbReference type="ARBA" id="ARBA00022679"/>
    </source>
</evidence>
<evidence type="ECO:0000259" key="7">
    <source>
        <dbReference type="Pfam" id="PF12627"/>
    </source>
</evidence>